<gene>
    <name evidence="1" type="ORF">PR048_022929</name>
</gene>
<proteinExistence type="predicted"/>
<dbReference type="EMBL" id="JARBHB010000009">
    <property type="protein sequence ID" value="KAJ8875039.1"/>
    <property type="molecule type" value="Genomic_DNA"/>
</dbReference>
<organism evidence="1 2">
    <name type="scientific">Dryococelus australis</name>
    <dbReference type="NCBI Taxonomy" id="614101"/>
    <lineage>
        <taxon>Eukaryota</taxon>
        <taxon>Metazoa</taxon>
        <taxon>Ecdysozoa</taxon>
        <taxon>Arthropoda</taxon>
        <taxon>Hexapoda</taxon>
        <taxon>Insecta</taxon>
        <taxon>Pterygota</taxon>
        <taxon>Neoptera</taxon>
        <taxon>Polyneoptera</taxon>
        <taxon>Phasmatodea</taxon>
        <taxon>Verophasmatodea</taxon>
        <taxon>Anareolatae</taxon>
        <taxon>Phasmatidae</taxon>
        <taxon>Eurycanthinae</taxon>
        <taxon>Dryococelus</taxon>
    </lineage>
</organism>
<reference evidence="1 2" key="1">
    <citation type="submission" date="2023-02" db="EMBL/GenBank/DDBJ databases">
        <title>LHISI_Scaffold_Assembly.</title>
        <authorList>
            <person name="Stuart O.P."/>
            <person name="Cleave R."/>
            <person name="Magrath M.J.L."/>
            <person name="Mikheyev A.S."/>
        </authorList>
    </citation>
    <scope>NUCLEOTIDE SEQUENCE [LARGE SCALE GENOMIC DNA]</scope>
    <source>
        <strain evidence="1">Daus_M_001</strain>
        <tissue evidence="1">Leg muscle</tissue>
    </source>
</reference>
<accession>A0ABQ9GSR9</accession>
<evidence type="ECO:0000313" key="2">
    <source>
        <dbReference type="Proteomes" id="UP001159363"/>
    </source>
</evidence>
<name>A0ABQ9GSR9_9NEOP</name>
<keyword evidence="2" id="KW-1185">Reference proteome</keyword>
<sequence>MPQKLPTTLAKNRKHELRHNFCSYVEGIQGRFGFYESEGGKKSGCKDYDGERKGVKRGRLQCNEINRDSDTIFDCRKDIKLDKHTYFFTIDKLVVELSLRIWLSYFLCHYILENIPGKLLKHIPMM</sequence>
<evidence type="ECO:0000313" key="1">
    <source>
        <dbReference type="EMBL" id="KAJ8875039.1"/>
    </source>
</evidence>
<protein>
    <submittedName>
        <fullName evidence="1">Uncharacterized protein</fullName>
    </submittedName>
</protein>
<dbReference type="Proteomes" id="UP001159363">
    <property type="component" value="Chromosome 8"/>
</dbReference>
<comment type="caution">
    <text evidence="1">The sequence shown here is derived from an EMBL/GenBank/DDBJ whole genome shotgun (WGS) entry which is preliminary data.</text>
</comment>